<dbReference type="InterPro" id="IPR032675">
    <property type="entry name" value="LRR_dom_sf"/>
</dbReference>
<evidence type="ECO:0000313" key="2">
    <source>
        <dbReference type="Proteomes" id="UP000620124"/>
    </source>
</evidence>
<organism evidence="1 2">
    <name type="scientific">Mycena venus</name>
    <dbReference type="NCBI Taxonomy" id="2733690"/>
    <lineage>
        <taxon>Eukaryota</taxon>
        <taxon>Fungi</taxon>
        <taxon>Dikarya</taxon>
        <taxon>Basidiomycota</taxon>
        <taxon>Agaricomycotina</taxon>
        <taxon>Agaricomycetes</taxon>
        <taxon>Agaricomycetidae</taxon>
        <taxon>Agaricales</taxon>
        <taxon>Marasmiineae</taxon>
        <taxon>Mycenaceae</taxon>
        <taxon>Mycena</taxon>
    </lineage>
</organism>
<dbReference type="AlphaFoldDB" id="A0A8H7CEY7"/>
<dbReference type="Proteomes" id="UP000620124">
    <property type="component" value="Unassembled WGS sequence"/>
</dbReference>
<accession>A0A8H7CEY7</accession>
<dbReference type="EMBL" id="JACAZI010000031">
    <property type="protein sequence ID" value="KAF7333013.1"/>
    <property type="molecule type" value="Genomic_DNA"/>
</dbReference>
<sequence>MSTRVIQMHVLHCSYFLAMHEGGRMFISAPIAIAANIWRAPGGNLPILKSLDVGSDLWDGVDIFGRAPALTTVALITRLGSGQGNITNLRWPKIRTLVVTDSSGMVPSSSLSFAQSLGIGAALRLRLAGHVHDIPAVSPRPRICSDIQSLSLELELKASPASPSVQKLALGQIFESLTLPYLQRLGLVPKDGIQSPPVWHQEIFLDFALRSSLHKYLTHLTLHAQITDQELLECLSRLPLLEELNISERNIPLPHIPITDTLLQGLTWRPDDIPLIPRLRSLHLSSRLRFTDNTYWELVVSRVTMRRNSAGGPFTTELRCLRHVKKRKFSQKVRSSLSGLASQGDLQFVYISKG</sequence>
<keyword evidence="2" id="KW-1185">Reference proteome</keyword>
<name>A0A8H7CEY7_9AGAR</name>
<proteinExistence type="predicted"/>
<dbReference type="Gene3D" id="3.80.10.10">
    <property type="entry name" value="Ribonuclease Inhibitor"/>
    <property type="match status" value="1"/>
</dbReference>
<evidence type="ECO:0000313" key="1">
    <source>
        <dbReference type="EMBL" id="KAF7333013.1"/>
    </source>
</evidence>
<reference evidence="1" key="1">
    <citation type="submission" date="2020-05" db="EMBL/GenBank/DDBJ databases">
        <title>Mycena genomes resolve the evolution of fungal bioluminescence.</title>
        <authorList>
            <person name="Tsai I.J."/>
        </authorList>
    </citation>
    <scope>NUCLEOTIDE SEQUENCE</scope>
    <source>
        <strain evidence="1">CCC161011</strain>
    </source>
</reference>
<protein>
    <submittedName>
        <fullName evidence="1">F-box domain-containing protein</fullName>
    </submittedName>
</protein>
<gene>
    <name evidence="1" type="ORF">MVEN_02407600</name>
</gene>
<comment type="caution">
    <text evidence="1">The sequence shown here is derived from an EMBL/GenBank/DDBJ whole genome shotgun (WGS) entry which is preliminary data.</text>
</comment>